<protein>
    <submittedName>
        <fullName evidence="1">Uncharacterized protein</fullName>
    </submittedName>
</protein>
<reference evidence="2" key="1">
    <citation type="submission" date="2017-09" db="EMBL/GenBank/DDBJ databases">
        <title>Genome evolution observed in wild isolates of Caulobacter crescentus.</title>
        <authorList>
            <person name="Ely B."/>
            <person name="Wilson K."/>
            <person name="Scott D."/>
        </authorList>
    </citation>
    <scope>NUCLEOTIDE SEQUENCE [LARGE SCALE GENOMIC DNA]</scope>
    <source>
        <strain evidence="2">CB13b1a</strain>
    </source>
</reference>
<dbReference type="InterPro" id="IPR045622">
    <property type="entry name" value="DUF6441"/>
</dbReference>
<proteinExistence type="predicted"/>
<organism evidence="1 2">
    <name type="scientific">Caulobacter vibrioides</name>
    <name type="common">Caulobacter crescentus</name>
    <dbReference type="NCBI Taxonomy" id="155892"/>
    <lineage>
        <taxon>Bacteria</taxon>
        <taxon>Pseudomonadati</taxon>
        <taxon>Pseudomonadota</taxon>
        <taxon>Alphaproteobacteria</taxon>
        <taxon>Caulobacterales</taxon>
        <taxon>Caulobacteraceae</taxon>
        <taxon>Caulobacter</taxon>
    </lineage>
</organism>
<evidence type="ECO:0000313" key="2">
    <source>
        <dbReference type="Proteomes" id="UP000217311"/>
    </source>
</evidence>
<dbReference type="EMBL" id="CP023315">
    <property type="protein sequence ID" value="ATC34164.1"/>
    <property type="molecule type" value="Genomic_DNA"/>
</dbReference>
<evidence type="ECO:0000313" key="1">
    <source>
        <dbReference type="EMBL" id="ATC34164.1"/>
    </source>
</evidence>
<gene>
    <name evidence="1" type="ORF">CA606_18515</name>
</gene>
<dbReference type="RefSeq" id="WP_096053514.1">
    <property type="nucleotide sequence ID" value="NZ_CP023315.3"/>
</dbReference>
<dbReference type="Proteomes" id="UP000217311">
    <property type="component" value="Chromosome"/>
</dbReference>
<accession>A0A290N363</accession>
<name>A0A290N363_CAUVI</name>
<dbReference type="AlphaFoldDB" id="A0A290N363"/>
<dbReference type="Pfam" id="PF20039">
    <property type="entry name" value="DUF6441"/>
    <property type="match status" value="1"/>
</dbReference>
<sequence length="273" mass="30649">MFRDFRIELALKGDLEAWAARTKVQLLTGIRDAAYEEGRADLEWLRAEVKQAGLGEGLANAWRMDFKPAKGLSYAPAVFLYSKAAHIIDAFTRAEPIKGKPFIAIPIEGSPADALRIKRGQKRTEEIERRYGPMRVVALKGGGLMLVARGRATADGGVTRLTRRRATGTENYFTPLNQKNQVDIPMFWLVPDVHLTHRLDWPKQVPEMRRSFAGRVESNLRKRLSTDTQASRDWREMPAMMVDDWGRPITASGPAGLYGAALADWQDKNGWGT</sequence>